<comment type="function">
    <text evidence="9">Catalyzes the ATP-dependent amidation of the two carboxylate groups at positions a and c of cobyrinate, using either L-glutamine or ammonia as the nitrogen source.</text>
</comment>
<dbReference type="Pfam" id="PF01656">
    <property type="entry name" value="CbiA"/>
    <property type="match status" value="1"/>
</dbReference>
<comment type="similarity">
    <text evidence="2">Belongs to the CobB/CobQ family. CobQ subfamily.</text>
</comment>
<dbReference type="InterPro" id="IPR027417">
    <property type="entry name" value="P-loop_NTPase"/>
</dbReference>
<evidence type="ECO:0000259" key="11">
    <source>
        <dbReference type="Pfam" id="PF07685"/>
    </source>
</evidence>
<dbReference type="AlphaFoldDB" id="A0A7W9ZE95"/>
<evidence type="ECO:0000256" key="2">
    <source>
        <dbReference type="ARBA" id="ARBA00006205"/>
    </source>
</evidence>
<keyword evidence="13" id="KW-1185">Reference proteome</keyword>
<dbReference type="Gene3D" id="3.40.50.300">
    <property type="entry name" value="P-loop containing nucleotide triphosphate hydrolases"/>
    <property type="match status" value="1"/>
</dbReference>
<feature type="active site" description="Nucleophile" evidence="9">
    <location>
        <position position="341"/>
    </location>
</feature>
<evidence type="ECO:0000256" key="5">
    <source>
        <dbReference type="ARBA" id="ARBA00022741"/>
    </source>
</evidence>
<evidence type="ECO:0000256" key="6">
    <source>
        <dbReference type="ARBA" id="ARBA00022840"/>
    </source>
</evidence>
<dbReference type="EMBL" id="JACIIX010000003">
    <property type="protein sequence ID" value="MBB6209903.1"/>
    <property type="molecule type" value="Genomic_DNA"/>
</dbReference>
<dbReference type="PANTHER" id="PTHR43873:SF1">
    <property type="entry name" value="COBYRINATE A,C-DIAMIDE SYNTHASE"/>
    <property type="match status" value="1"/>
</dbReference>
<dbReference type="HAMAP" id="MF_00027">
    <property type="entry name" value="CobB_CbiA"/>
    <property type="match status" value="1"/>
</dbReference>
<evidence type="ECO:0000313" key="12">
    <source>
        <dbReference type="EMBL" id="MBB6209903.1"/>
    </source>
</evidence>
<accession>A0A7W9ZE95</accession>
<dbReference type="GO" id="GO:0042242">
    <property type="term" value="F:cobyrinic acid a,c-diamide synthase activity"/>
    <property type="evidence" value="ECO:0007669"/>
    <property type="project" value="UniProtKB-UniRule"/>
</dbReference>
<evidence type="ECO:0000256" key="7">
    <source>
        <dbReference type="ARBA" id="ARBA00022842"/>
    </source>
</evidence>
<feature type="domain" description="CobB/CobQ-like glutamine amidotransferase" evidence="11">
    <location>
        <begin position="258"/>
        <end position="448"/>
    </location>
</feature>
<evidence type="ECO:0000256" key="1">
    <source>
        <dbReference type="ARBA" id="ARBA00001946"/>
    </source>
</evidence>
<evidence type="ECO:0000256" key="8">
    <source>
        <dbReference type="ARBA" id="ARBA00022962"/>
    </source>
</evidence>
<dbReference type="GO" id="GO:0009236">
    <property type="term" value="P:cobalamin biosynthetic process"/>
    <property type="evidence" value="ECO:0007669"/>
    <property type="project" value="UniProtKB-UniRule"/>
</dbReference>
<dbReference type="PANTHER" id="PTHR43873">
    <property type="entry name" value="COBYRINATE A,C-DIAMIDE SYNTHASE"/>
    <property type="match status" value="1"/>
</dbReference>
<keyword evidence="6 9" id="KW-0067">ATP-binding</keyword>
<evidence type="ECO:0000256" key="4">
    <source>
        <dbReference type="ARBA" id="ARBA00022598"/>
    </source>
</evidence>
<feature type="domain" description="CobQ/CobB/MinD/ParA nucleotide binding" evidence="10">
    <location>
        <begin position="16"/>
        <end position="202"/>
    </location>
</feature>
<dbReference type="RefSeq" id="WP_184262534.1">
    <property type="nucleotide sequence ID" value="NZ_JACIIX010000003.1"/>
</dbReference>
<dbReference type="Proteomes" id="UP000544872">
    <property type="component" value="Unassembled WGS sequence"/>
</dbReference>
<evidence type="ECO:0000313" key="13">
    <source>
        <dbReference type="Proteomes" id="UP000544872"/>
    </source>
</evidence>
<comment type="similarity">
    <text evidence="9">Belongs to the CobB/CbiA family.</text>
</comment>
<dbReference type="NCBIfam" id="TIGR00379">
    <property type="entry name" value="cobB"/>
    <property type="match status" value="1"/>
</dbReference>
<dbReference type="InterPro" id="IPR002586">
    <property type="entry name" value="CobQ/CobB/MinD/ParA_Nub-bd_dom"/>
</dbReference>
<keyword evidence="3 9" id="KW-0169">Cobalamin biosynthesis</keyword>
<evidence type="ECO:0000259" key="10">
    <source>
        <dbReference type="Pfam" id="PF01656"/>
    </source>
</evidence>
<dbReference type="Gene3D" id="3.40.50.880">
    <property type="match status" value="1"/>
</dbReference>
<sequence length="453" mass="47914">MPHSLSAPPHLAPGLIVSAASSGSGKTVLTLGLVRALRRRGLVVRTAKTGPDYIDPAFHAAASGHPCLSLDTWGMRPETLLTSLRWLDGDMTVAEGVMGLFDGAFVDDRLADGSTAALALRTGFPVLFVLDVSGQSASAAAVAKGFQTFRPGVTLSGLILNRVGGPRHEAAIRQALAEAVPDVPVLGSVPRAKALDLPHRHLGLIQAQEHADLEAFLEAAADTVTAHVDLEAVMALSRPPRPPAIARHRPFPPPPGQRVAVARDIAFAFAYPGLLRGWQERGAELVPFSPLADESPAPDADAVYLPGGYPELHAGRLAAAERFRQGMREAAARGATIIGECGGYMTLGDALTDADGQTHPMLGLLPVETSFARRKLHLGYRRVVTLTDSGFGPAGTPLRGHEFHYASIVREDESTADRLFRAHDATGTALPAMGLRRGSVAGSFLHMIDLEDF</sequence>
<dbReference type="SUPFAM" id="SSF52317">
    <property type="entry name" value="Class I glutamine amidotransferase-like"/>
    <property type="match status" value="1"/>
</dbReference>
<protein>
    <recommendedName>
        <fullName evidence="9">Cobyrinate a,c-diamide synthase</fullName>
        <ecNumber evidence="9">6.3.5.11</ecNumber>
    </recommendedName>
    <alternativeName>
        <fullName evidence="9">Cobyrinic acid a,c-diamide synthetase</fullName>
    </alternativeName>
</protein>
<dbReference type="CDD" id="cd03130">
    <property type="entry name" value="GATase1_CobB"/>
    <property type="match status" value="1"/>
</dbReference>
<dbReference type="SUPFAM" id="SSF52540">
    <property type="entry name" value="P-loop containing nucleoside triphosphate hydrolases"/>
    <property type="match status" value="1"/>
</dbReference>
<keyword evidence="7 9" id="KW-0460">Magnesium</keyword>
<feature type="site" description="Increases nucleophilicity of active site Cys" evidence="9">
    <location>
        <position position="446"/>
    </location>
</feature>
<organism evidence="12 13">
    <name type="scientific">Novispirillum itersonii</name>
    <name type="common">Aquaspirillum itersonii</name>
    <dbReference type="NCBI Taxonomy" id="189"/>
    <lineage>
        <taxon>Bacteria</taxon>
        <taxon>Pseudomonadati</taxon>
        <taxon>Pseudomonadota</taxon>
        <taxon>Alphaproteobacteria</taxon>
        <taxon>Rhodospirillales</taxon>
        <taxon>Novispirillaceae</taxon>
        <taxon>Novispirillum</taxon>
    </lineage>
</organism>
<dbReference type="NCBIfam" id="NF002204">
    <property type="entry name" value="PRK01077.1"/>
    <property type="match status" value="1"/>
</dbReference>
<keyword evidence="4 9" id="KW-0436">Ligase</keyword>
<dbReference type="InterPro" id="IPR011698">
    <property type="entry name" value="GATase_3"/>
</dbReference>
<comment type="catalytic activity">
    <reaction evidence="9">
        <text>cob(II)yrinate + 2 L-glutamine + 2 ATP + 2 H2O = cob(II)yrinate a,c diamide + 2 L-glutamate + 2 ADP + 2 phosphate + 2 H(+)</text>
        <dbReference type="Rhea" id="RHEA:26289"/>
        <dbReference type="ChEBI" id="CHEBI:15377"/>
        <dbReference type="ChEBI" id="CHEBI:15378"/>
        <dbReference type="ChEBI" id="CHEBI:29985"/>
        <dbReference type="ChEBI" id="CHEBI:30616"/>
        <dbReference type="ChEBI" id="CHEBI:43474"/>
        <dbReference type="ChEBI" id="CHEBI:58359"/>
        <dbReference type="ChEBI" id="CHEBI:58537"/>
        <dbReference type="ChEBI" id="CHEBI:58894"/>
        <dbReference type="ChEBI" id="CHEBI:456216"/>
        <dbReference type="EC" id="6.3.5.11"/>
    </reaction>
</comment>
<dbReference type="InterPro" id="IPR004484">
    <property type="entry name" value="CbiA/CobB_synth"/>
</dbReference>
<comment type="pathway">
    <text evidence="9">Cofactor biosynthesis; adenosylcobalamin biosynthesis; cob(II)yrinate a,c-diamide from sirohydrochlorin (anaerobic route): step 10/10.</text>
</comment>
<comment type="cofactor">
    <cofactor evidence="1 9">
        <name>Mg(2+)</name>
        <dbReference type="ChEBI" id="CHEBI:18420"/>
    </cofactor>
</comment>
<dbReference type="GO" id="GO:0005524">
    <property type="term" value="F:ATP binding"/>
    <property type="evidence" value="ECO:0007669"/>
    <property type="project" value="UniProtKB-UniRule"/>
</dbReference>
<evidence type="ECO:0000256" key="3">
    <source>
        <dbReference type="ARBA" id="ARBA00022573"/>
    </source>
</evidence>
<keyword evidence="5 9" id="KW-0547">Nucleotide-binding</keyword>
<comment type="caution">
    <text evidence="12">The sequence shown here is derived from an EMBL/GenBank/DDBJ whole genome shotgun (WGS) entry which is preliminary data.</text>
</comment>
<reference evidence="12 13" key="1">
    <citation type="submission" date="2020-08" db="EMBL/GenBank/DDBJ databases">
        <title>Genomic Encyclopedia of Type Strains, Phase IV (KMG-IV): sequencing the most valuable type-strain genomes for metagenomic binning, comparative biology and taxonomic classification.</title>
        <authorList>
            <person name="Goeker M."/>
        </authorList>
    </citation>
    <scope>NUCLEOTIDE SEQUENCE [LARGE SCALE GENOMIC DNA]</scope>
    <source>
        <strain evidence="12 13">DSM 11590</strain>
    </source>
</reference>
<proteinExistence type="inferred from homology"/>
<comment type="miscellaneous">
    <text evidence="9">The a and c carboxylates of cobyrinate are activated for nucleophilic attack via formation of a phosphorylated intermediate by ATP. CbiA catalyzes first the amidation of the c-carboxylate, and then that of the a-carboxylate.</text>
</comment>
<name>A0A7W9ZE95_NOVIT</name>
<dbReference type="PROSITE" id="PS51274">
    <property type="entry name" value="GATASE_COBBQ"/>
    <property type="match status" value="1"/>
</dbReference>
<dbReference type="InterPro" id="IPR029062">
    <property type="entry name" value="Class_I_gatase-like"/>
</dbReference>
<dbReference type="UniPathway" id="UPA00148">
    <property type="reaction ID" value="UER00231"/>
</dbReference>
<comment type="domain">
    <text evidence="9">Comprises of two domains. The C-terminal domain contains the binding site for glutamine and catalyzes the hydrolysis of this substrate to glutamate and ammonia. The N-terminal domain is anticipated to bind ATP and cobyrinate and catalyzes the ultimate synthesis of the diamide product. The ammonia produced via the glutaminase domain is probably translocated to the adjacent domain via a molecular tunnel, where it reacts with an activated intermediate.</text>
</comment>
<dbReference type="Pfam" id="PF07685">
    <property type="entry name" value="GATase_3"/>
    <property type="match status" value="1"/>
</dbReference>
<keyword evidence="8 9" id="KW-0315">Glutamine amidotransferase</keyword>
<dbReference type="EC" id="6.3.5.11" evidence="9"/>
<gene>
    <name evidence="9" type="primary">cbiA</name>
    <name evidence="12" type="ORF">FHS48_001311</name>
</gene>
<evidence type="ECO:0000256" key="9">
    <source>
        <dbReference type="HAMAP-Rule" id="MF_00027"/>
    </source>
</evidence>